<evidence type="ECO:0000313" key="2">
    <source>
        <dbReference type="Proteomes" id="UP000434957"/>
    </source>
</evidence>
<gene>
    <name evidence="1" type="ORF">PR003_g16198</name>
</gene>
<evidence type="ECO:0000313" key="1">
    <source>
        <dbReference type="EMBL" id="KAE9326660.1"/>
    </source>
</evidence>
<keyword evidence="2" id="KW-1185">Reference proteome</keyword>
<proteinExistence type="predicted"/>
<comment type="caution">
    <text evidence="1">The sequence shown here is derived from an EMBL/GenBank/DDBJ whole genome shotgun (WGS) entry which is preliminary data.</text>
</comment>
<protein>
    <submittedName>
        <fullName evidence="1">Uncharacterized protein</fullName>
    </submittedName>
</protein>
<dbReference type="EMBL" id="QXFT01001169">
    <property type="protein sequence ID" value="KAE9326660.1"/>
    <property type="molecule type" value="Genomic_DNA"/>
</dbReference>
<reference evidence="1 2" key="1">
    <citation type="submission" date="2018-08" db="EMBL/GenBank/DDBJ databases">
        <title>Genomic investigation of the strawberry pathogen Phytophthora fragariae indicates pathogenicity is determined by transcriptional variation in three key races.</title>
        <authorList>
            <person name="Adams T.M."/>
            <person name="Armitage A.D."/>
            <person name="Sobczyk M.K."/>
            <person name="Bates H.J."/>
            <person name="Dunwell J.M."/>
            <person name="Nellist C.F."/>
            <person name="Harrison R.J."/>
        </authorList>
    </citation>
    <scope>NUCLEOTIDE SEQUENCE [LARGE SCALE GENOMIC DNA]</scope>
    <source>
        <strain evidence="1 2">SCRP333</strain>
    </source>
</reference>
<dbReference type="Proteomes" id="UP000434957">
    <property type="component" value="Unassembled WGS sequence"/>
</dbReference>
<name>A0A6A4ESB9_9STRA</name>
<dbReference type="AlphaFoldDB" id="A0A6A4ESB9"/>
<accession>A0A6A4ESB9</accession>
<organism evidence="1 2">
    <name type="scientific">Phytophthora rubi</name>
    <dbReference type="NCBI Taxonomy" id="129364"/>
    <lineage>
        <taxon>Eukaryota</taxon>
        <taxon>Sar</taxon>
        <taxon>Stramenopiles</taxon>
        <taxon>Oomycota</taxon>
        <taxon>Peronosporomycetes</taxon>
        <taxon>Peronosporales</taxon>
        <taxon>Peronosporaceae</taxon>
        <taxon>Phytophthora</taxon>
    </lineage>
</organism>
<sequence length="43" mass="4484">MSFEQESINDCALHEASKQGCGTGRAAFLVVVVARFLAALDGA</sequence>